<organism evidence="2 3">
    <name type="scientific">Powellomyces hirtus</name>
    <dbReference type="NCBI Taxonomy" id="109895"/>
    <lineage>
        <taxon>Eukaryota</taxon>
        <taxon>Fungi</taxon>
        <taxon>Fungi incertae sedis</taxon>
        <taxon>Chytridiomycota</taxon>
        <taxon>Chytridiomycota incertae sedis</taxon>
        <taxon>Chytridiomycetes</taxon>
        <taxon>Spizellomycetales</taxon>
        <taxon>Powellomycetaceae</taxon>
        <taxon>Powellomyces</taxon>
    </lineage>
</organism>
<feature type="compositionally biased region" description="Basic and acidic residues" evidence="1">
    <location>
        <begin position="24"/>
        <end position="35"/>
    </location>
</feature>
<feature type="compositionally biased region" description="Polar residues" evidence="1">
    <location>
        <begin position="9"/>
        <end position="18"/>
    </location>
</feature>
<dbReference type="Proteomes" id="UP000318582">
    <property type="component" value="Unassembled WGS sequence"/>
</dbReference>
<evidence type="ECO:0000313" key="3">
    <source>
        <dbReference type="Proteomes" id="UP000318582"/>
    </source>
</evidence>
<proteinExistence type="predicted"/>
<reference evidence="2 3" key="1">
    <citation type="journal article" date="2019" name="Sci. Rep.">
        <title>Comparative genomics of chytrid fungi reveal insights into the obligate biotrophic and pathogenic lifestyle of Synchytrium endobioticum.</title>
        <authorList>
            <person name="van de Vossenberg B.T.L.H."/>
            <person name="Warris S."/>
            <person name="Nguyen H.D.T."/>
            <person name="van Gent-Pelzer M.P.E."/>
            <person name="Joly D.L."/>
            <person name="van de Geest H.C."/>
            <person name="Bonants P.J.M."/>
            <person name="Smith D.S."/>
            <person name="Levesque C.A."/>
            <person name="van der Lee T.A.J."/>
        </authorList>
    </citation>
    <scope>NUCLEOTIDE SEQUENCE [LARGE SCALE GENOMIC DNA]</scope>
    <source>
        <strain evidence="2 3">CBS 809.83</strain>
    </source>
</reference>
<evidence type="ECO:0000313" key="2">
    <source>
        <dbReference type="EMBL" id="TPX59782.1"/>
    </source>
</evidence>
<keyword evidence="3" id="KW-1185">Reference proteome</keyword>
<evidence type="ECO:0000256" key="1">
    <source>
        <dbReference type="SAM" id="MobiDB-lite"/>
    </source>
</evidence>
<dbReference type="EMBL" id="QEAQ01000021">
    <property type="protein sequence ID" value="TPX59782.1"/>
    <property type="molecule type" value="Genomic_DNA"/>
</dbReference>
<comment type="caution">
    <text evidence="2">The sequence shown here is derived from an EMBL/GenBank/DDBJ whole genome shotgun (WGS) entry which is preliminary data.</text>
</comment>
<protein>
    <submittedName>
        <fullName evidence="2">Uncharacterized protein</fullName>
    </submittedName>
</protein>
<feature type="region of interest" description="Disordered" evidence="1">
    <location>
        <begin position="1"/>
        <end position="89"/>
    </location>
</feature>
<gene>
    <name evidence="2" type="ORF">PhCBS80983_g02227</name>
</gene>
<accession>A0A507E7A4</accession>
<sequence length="89" mass="9138">MSKAHDTEQPGSVGTSGESMMAADDSHHEAIRREASGNALTMSQLFAGGAAGQAVPDPHPSVATSRPNNTSDIESYNAVMEGKTGPRGL</sequence>
<dbReference type="AlphaFoldDB" id="A0A507E7A4"/>
<name>A0A507E7A4_9FUNG</name>
<feature type="compositionally biased region" description="Polar residues" evidence="1">
    <location>
        <begin position="62"/>
        <end position="74"/>
    </location>
</feature>